<evidence type="ECO:0000313" key="2">
    <source>
        <dbReference type="Proteomes" id="UP000887013"/>
    </source>
</evidence>
<dbReference type="EMBL" id="BMAW01021692">
    <property type="protein sequence ID" value="GFT74231.1"/>
    <property type="molecule type" value="Genomic_DNA"/>
</dbReference>
<evidence type="ECO:0000313" key="1">
    <source>
        <dbReference type="EMBL" id="GFT74231.1"/>
    </source>
</evidence>
<proteinExistence type="predicted"/>
<name>A0A8X6U4I3_NEPPI</name>
<dbReference type="AlphaFoldDB" id="A0A8X6U4I3"/>
<reference evidence="1" key="1">
    <citation type="submission" date="2020-08" db="EMBL/GenBank/DDBJ databases">
        <title>Multicomponent nature underlies the extraordinary mechanical properties of spider dragline silk.</title>
        <authorList>
            <person name="Kono N."/>
            <person name="Nakamura H."/>
            <person name="Mori M."/>
            <person name="Yoshida Y."/>
            <person name="Ohtoshi R."/>
            <person name="Malay A.D."/>
            <person name="Moran D.A.P."/>
            <person name="Tomita M."/>
            <person name="Numata K."/>
            <person name="Arakawa K."/>
        </authorList>
    </citation>
    <scope>NUCLEOTIDE SEQUENCE</scope>
</reference>
<dbReference type="OrthoDB" id="10057240at2759"/>
<dbReference type="Proteomes" id="UP000887013">
    <property type="component" value="Unassembled WGS sequence"/>
</dbReference>
<keyword evidence="2" id="KW-1185">Reference proteome</keyword>
<gene>
    <name evidence="1" type="ORF">NPIL_138531</name>
</gene>
<accession>A0A8X6U4I3</accession>
<sequence>MYIDIRQLPPKESGCLINEKDINEDIFESILPAYVGDGIGLSTKIDNNETSYESAFDPEVSPGLCKATIFISDSASVYLYTVVLSTTSVSPLVYFQEQCETRKFISLHILRFWFKVKISCFFCKPEWKHLQNIKLGG</sequence>
<protein>
    <submittedName>
        <fullName evidence="1">Uncharacterized protein</fullName>
    </submittedName>
</protein>
<organism evidence="1 2">
    <name type="scientific">Nephila pilipes</name>
    <name type="common">Giant wood spider</name>
    <name type="synonym">Nephila maculata</name>
    <dbReference type="NCBI Taxonomy" id="299642"/>
    <lineage>
        <taxon>Eukaryota</taxon>
        <taxon>Metazoa</taxon>
        <taxon>Ecdysozoa</taxon>
        <taxon>Arthropoda</taxon>
        <taxon>Chelicerata</taxon>
        <taxon>Arachnida</taxon>
        <taxon>Araneae</taxon>
        <taxon>Araneomorphae</taxon>
        <taxon>Entelegynae</taxon>
        <taxon>Araneoidea</taxon>
        <taxon>Nephilidae</taxon>
        <taxon>Nephila</taxon>
    </lineage>
</organism>
<comment type="caution">
    <text evidence="1">The sequence shown here is derived from an EMBL/GenBank/DDBJ whole genome shotgun (WGS) entry which is preliminary data.</text>
</comment>